<dbReference type="Proteomes" id="UP000034034">
    <property type="component" value="Chromosome"/>
</dbReference>
<evidence type="ECO:0000313" key="2">
    <source>
        <dbReference type="EMBL" id="AKG43560.1"/>
    </source>
</evidence>
<dbReference type="InterPro" id="IPR051678">
    <property type="entry name" value="AGP_Transferase"/>
</dbReference>
<reference evidence="2" key="1">
    <citation type="submission" date="2019-08" db="EMBL/GenBank/DDBJ databases">
        <title>Complete genome sequence of a mangrove-derived Streptomyces xiamenensis.</title>
        <authorList>
            <person name="Xu J."/>
        </authorList>
    </citation>
    <scope>NUCLEOTIDE SEQUENCE</scope>
    <source>
        <strain evidence="2">318</strain>
    </source>
</reference>
<dbReference type="Pfam" id="PF01636">
    <property type="entry name" value="APH"/>
    <property type="match status" value="1"/>
</dbReference>
<dbReference type="STRING" id="408015.SXIM_21760"/>
<dbReference type="PATRIC" id="fig|408015.6.peg.2208"/>
<evidence type="ECO:0000313" key="3">
    <source>
        <dbReference type="Proteomes" id="UP000034034"/>
    </source>
</evidence>
<accession>A0A0F7FTX3</accession>
<name>A0A0F7FTX3_9ACTN</name>
<gene>
    <name evidence="2" type="ORF">SXIM_21760</name>
</gene>
<sequence>MERHLADGERVEAVAPLAGGWTSEIRRLTTTAGRGLVLRTFTDAFFLRHAEGLLTREANVLRLLAGTDIPAARLLGVDATAEHCAYPSLLMTLLPGSVRVTDEGAQTRAAVLAGQLARIHRLPVAAADRPRTYQPWTTPARVRRPERTGRPGLWEHAIAAIDREPPPHRALFLHRDFHPGNVLLDGDTVSGVVDWVETSWGPADLDVAHCATALALLHGPAAGLAFPGHYERAGGALSADAADRRYWRLLDALAYAPDAEKVATPWRTLGRTDLTPSLLQARLEDYLDGLLSR</sequence>
<keyword evidence="3" id="KW-1185">Reference proteome</keyword>
<dbReference type="SUPFAM" id="SSF56112">
    <property type="entry name" value="Protein kinase-like (PK-like)"/>
    <property type="match status" value="1"/>
</dbReference>
<protein>
    <submittedName>
        <fullName evidence="2">Aminoglycoside phosphotransferase</fullName>
    </submittedName>
</protein>
<dbReference type="EMBL" id="CP009922">
    <property type="protein sequence ID" value="AKG43560.1"/>
    <property type="molecule type" value="Genomic_DNA"/>
</dbReference>
<proteinExistence type="predicted"/>
<organism evidence="2 3">
    <name type="scientific">Streptomyces xiamenensis</name>
    <dbReference type="NCBI Taxonomy" id="408015"/>
    <lineage>
        <taxon>Bacteria</taxon>
        <taxon>Bacillati</taxon>
        <taxon>Actinomycetota</taxon>
        <taxon>Actinomycetes</taxon>
        <taxon>Kitasatosporales</taxon>
        <taxon>Streptomycetaceae</taxon>
        <taxon>Streptomyces</taxon>
    </lineage>
</organism>
<dbReference type="AlphaFoldDB" id="A0A0F7FTX3"/>
<dbReference type="InterPro" id="IPR011009">
    <property type="entry name" value="Kinase-like_dom_sf"/>
</dbReference>
<dbReference type="HOGENOM" id="CLU_079051_0_0_11"/>
<feature type="domain" description="Aminoglycoside phosphotransferase" evidence="1">
    <location>
        <begin position="14"/>
        <end position="223"/>
    </location>
</feature>
<dbReference type="GO" id="GO:0016740">
    <property type="term" value="F:transferase activity"/>
    <property type="evidence" value="ECO:0007669"/>
    <property type="project" value="UniProtKB-KW"/>
</dbReference>
<dbReference type="InterPro" id="IPR002575">
    <property type="entry name" value="Aminoglycoside_PTrfase"/>
</dbReference>
<dbReference type="PANTHER" id="PTHR21310">
    <property type="entry name" value="AMINOGLYCOSIDE PHOSPHOTRANSFERASE-RELATED-RELATED"/>
    <property type="match status" value="1"/>
</dbReference>
<evidence type="ECO:0000259" key="1">
    <source>
        <dbReference type="Pfam" id="PF01636"/>
    </source>
</evidence>
<dbReference type="Gene3D" id="3.90.1200.10">
    <property type="match status" value="1"/>
</dbReference>
<dbReference type="KEGG" id="sxi:SXIM_21760"/>
<dbReference type="Gene3D" id="3.30.200.20">
    <property type="entry name" value="Phosphorylase Kinase, domain 1"/>
    <property type="match status" value="1"/>
</dbReference>